<accession>A0A7W6FVP3</accession>
<dbReference type="RefSeq" id="WP_090963135.1">
    <property type="nucleotide sequence ID" value="NZ_FOOA01000008.1"/>
</dbReference>
<organism evidence="1 2">
    <name type="scientific">Aureimonas phyllosphaerae</name>
    <dbReference type="NCBI Taxonomy" id="1166078"/>
    <lineage>
        <taxon>Bacteria</taxon>
        <taxon>Pseudomonadati</taxon>
        <taxon>Pseudomonadota</taxon>
        <taxon>Alphaproteobacteria</taxon>
        <taxon>Hyphomicrobiales</taxon>
        <taxon>Aurantimonadaceae</taxon>
        <taxon>Aureimonas</taxon>
    </lineage>
</organism>
<keyword evidence="2" id="KW-1185">Reference proteome</keyword>
<comment type="caution">
    <text evidence="1">The sequence shown here is derived from an EMBL/GenBank/DDBJ whole genome shotgun (WGS) entry which is preliminary data.</text>
</comment>
<evidence type="ECO:0000313" key="1">
    <source>
        <dbReference type="EMBL" id="MBB3936227.1"/>
    </source>
</evidence>
<dbReference type="OrthoDB" id="7900964at2"/>
<evidence type="ECO:0000313" key="2">
    <source>
        <dbReference type="Proteomes" id="UP000531216"/>
    </source>
</evidence>
<gene>
    <name evidence="1" type="ORF">GGR05_002377</name>
</gene>
<dbReference type="EMBL" id="JACIDO010000004">
    <property type="protein sequence ID" value="MBB3936227.1"/>
    <property type="molecule type" value="Genomic_DNA"/>
</dbReference>
<dbReference type="Proteomes" id="UP000531216">
    <property type="component" value="Unassembled WGS sequence"/>
</dbReference>
<proteinExistence type="predicted"/>
<sequence length="695" mass="73463">MLHVLPLSAYAASDLVDHEAGRWCGRIERLEAGHGVSGWVLSVDAPEAATDLELTVGEDAFALGATGLAHPPSDLRLGRTTQAAFRFGPDVFARLARLSPRRAALRVGVRVAGTDVRLMPPGGRDPTVGELVAAWRTRLVAGLAAGAAGETRGDRMLRRLAGLRAEAVALRDRPLRPISDNDVGQIDALHVGTDSQVWFVGWMKRGADIDFPAVVADRDKLPAGGAVFRYERPDLNSTCVGVVGLLDTGWQPPPTLRDGFVYLGAGAQFHLRYGAYTRVLKADAFAAAFAQAQALSIGGHAEALAAVLHAGGNWMAGNATAAGMAAEGVIDKLLMVPGFGCFADGWAVSPAKRIETFQMRIGDCVLAADEASTGFRPRPDLASVFGGGGTTARAGFSTVLRGALPQDAAGAPLLRIVHDDGTGAVLRIEPKLLRRLDPVADGEELLALFPAIRFEPFWDAFLAAQRRNLRQTVREPAKLRAASCERLVVVRLPGEAGNLNLVFDRLARHLPELGPGAGVCIVADQGRGRAEALMRFEELRAATDAPLSMVAVAHGHDALSELPFMLQALSPERFVHVGRGLVLNAAGWRAAAASLLRRGHGLDRFEVLDDAGRPDRVDGAYGAGCFGWSTAAFLAHAADAPALTRGVYGDSGLPVSPARDRAHRACALRIERAAVSRLADMIDADLLAGRGSEAA</sequence>
<name>A0A7W6FVP3_9HYPH</name>
<reference evidence="1 2" key="1">
    <citation type="submission" date="2020-08" db="EMBL/GenBank/DDBJ databases">
        <title>Genomic Encyclopedia of Type Strains, Phase IV (KMG-IV): sequencing the most valuable type-strain genomes for metagenomic binning, comparative biology and taxonomic classification.</title>
        <authorList>
            <person name="Goeker M."/>
        </authorList>
    </citation>
    <scope>NUCLEOTIDE SEQUENCE [LARGE SCALE GENOMIC DNA]</scope>
    <source>
        <strain evidence="1 2">DSM 25024</strain>
    </source>
</reference>
<protein>
    <submittedName>
        <fullName evidence="1">Uncharacterized protein</fullName>
    </submittedName>
</protein>
<dbReference type="AlphaFoldDB" id="A0A7W6FVP3"/>